<reference evidence="3" key="1">
    <citation type="journal article" date="2014" name="Int. J. Syst. Evol. Microbiol.">
        <title>Complete genome of a new Firmicutes species belonging to the dominant human colonic microbiota ('Ruminococcus bicirculans') reveals two chromosomes and a selective capacity to utilize plant glucans.</title>
        <authorList>
            <consortium name="NISC Comparative Sequencing Program"/>
            <person name="Wegmann U."/>
            <person name="Louis P."/>
            <person name="Goesmann A."/>
            <person name="Henrissat B."/>
            <person name="Duncan S.H."/>
            <person name="Flint H.J."/>
        </authorList>
    </citation>
    <scope>NUCLEOTIDE SEQUENCE</scope>
    <source>
        <strain evidence="3">CGMCC 1.8884</strain>
    </source>
</reference>
<reference evidence="2" key="4">
    <citation type="submission" date="2023-08" db="EMBL/GenBank/DDBJ databases">
        <authorList>
            <person name="Sun Q."/>
            <person name="Zhou Y."/>
        </authorList>
    </citation>
    <scope>NUCLEOTIDE SEQUENCE</scope>
    <source>
        <strain evidence="3">CGMCC 1.8884</strain>
        <strain evidence="2">CGMCC 1.8885</strain>
    </source>
</reference>
<dbReference type="SUPFAM" id="SSF56281">
    <property type="entry name" value="Metallo-hydrolase/oxidoreductase"/>
    <property type="match status" value="1"/>
</dbReference>
<keyword evidence="4" id="KW-1185">Reference proteome</keyword>
<dbReference type="InterPro" id="IPR001279">
    <property type="entry name" value="Metallo-B-lactamas"/>
</dbReference>
<dbReference type="Proteomes" id="UP000630135">
    <property type="component" value="Unassembled WGS sequence"/>
</dbReference>
<dbReference type="RefSeq" id="WP_017870829.1">
    <property type="nucleotide sequence ID" value="NZ_BMLZ01000033.1"/>
</dbReference>
<dbReference type="AlphaFoldDB" id="A0AAV4K7L0"/>
<dbReference type="EMBL" id="BMMA01000021">
    <property type="protein sequence ID" value="GGI86696.1"/>
    <property type="molecule type" value="Genomic_DNA"/>
</dbReference>
<dbReference type="SMART" id="SM00849">
    <property type="entry name" value="Lactamase_B"/>
    <property type="match status" value="1"/>
</dbReference>
<organism evidence="2 5">
    <name type="scientific">Deinococcus wulumuqiensis</name>
    <dbReference type="NCBI Taxonomy" id="980427"/>
    <lineage>
        <taxon>Bacteria</taxon>
        <taxon>Thermotogati</taxon>
        <taxon>Deinococcota</taxon>
        <taxon>Deinococci</taxon>
        <taxon>Deinococcales</taxon>
        <taxon>Deinococcaceae</taxon>
        <taxon>Deinococcus</taxon>
    </lineage>
</organism>
<protein>
    <submittedName>
        <fullName evidence="2">MBL fold hydrolase</fullName>
    </submittedName>
</protein>
<reference evidence="4" key="3">
    <citation type="journal article" date="2019" name="Int. J. Syst. Evol. Microbiol.">
        <title>The Global Catalogue of Microorganisms (GCM) 10K type strain sequencing project: providing services to taxonomists for standard genome sequencing and annotation.</title>
        <authorList>
            <consortium name="The Broad Institute Genomics Platform"/>
            <consortium name="The Broad Institute Genome Sequencing Center for Infectious Disease"/>
            <person name="Wu L."/>
            <person name="Ma J."/>
        </authorList>
    </citation>
    <scope>NUCLEOTIDE SEQUENCE [LARGE SCALE GENOMIC DNA]</scope>
    <source>
        <strain evidence="4">CGMCC 1.8884</strain>
    </source>
</reference>
<evidence type="ECO:0000313" key="4">
    <source>
        <dbReference type="Proteomes" id="UP000630135"/>
    </source>
</evidence>
<accession>A0AAV4K7L0</accession>
<dbReference type="PANTHER" id="PTHR42951:SF14">
    <property type="entry name" value="METALLO-BETA-LACTAMASE SUPERFAMILY PROTEIN"/>
    <property type="match status" value="1"/>
</dbReference>
<keyword evidence="2" id="KW-0378">Hydrolase</keyword>
<comment type="caution">
    <text evidence="2">The sequence shown here is derived from an EMBL/GenBank/DDBJ whole genome shotgun (WGS) entry which is preliminary data.</text>
</comment>
<gene>
    <name evidence="3" type="ORF">GCM10008021_22890</name>
    <name evidence="2" type="ORF">GCM10010914_21420</name>
</gene>
<dbReference type="InterPro" id="IPR050855">
    <property type="entry name" value="NDM-1-like"/>
</dbReference>
<name>A0AAV4K7L0_9DEIO</name>
<dbReference type="InterPro" id="IPR036866">
    <property type="entry name" value="RibonucZ/Hydroxyglut_hydro"/>
</dbReference>
<dbReference type="Pfam" id="PF00753">
    <property type="entry name" value="Lactamase_B"/>
    <property type="match status" value="1"/>
</dbReference>
<sequence length="345" mass="37349">MPAVSAVPTVTRHVTASGARLYTVGIQAFEHLRVNVFLVLVGAPEQPTYTALIDTGSSSGVSQQGLLDGLRQVRENFGEAWQWATLSRIVITHPHPDHVGGLPFVRGLTAAPVAAHALAAAVIEEPGRRAEAFKLGADAMLARLGVPEGEYAARLRRRAGSLMSPSGVKVETALQDGDTLDGLFTVLHTPGHDGAQICLRLGEVLLSADHLLPRNSPPLMPGWMLPGSGLGPYLASLDRIETLEGVDLALGSHDEPMPDWRGRVDFLRRRYDDKLRGVLGAVSEPQTIYELTCALHPRLRPAQALLLLDQTAALVEYLTERGELHETQDGERWTYRRVSSVPSGQ</sequence>
<evidence type="ECO:0000313" key="2">
    <source>
        <dbReference type="EMBL" id="GGI86696.1"/>
    </source>
</evidence>
<evidence type="ECO:0000259" key="1">
    <source>
        <dbReference type="SMART" id="SM00849"/>
    </source>
</evidence>
<dbReference type="PANTHER" id="PTHR42951">
    <property type="entry name" value="METALLO-BETA-LACTAMASE DOMAIN-CONTAINING"/>
    <property type="match status" value="1"/>
</dbReference>
<evidence type="ECO:0000313" key="5">
    <source>
        <dbReference type="Proteomes" id="UP000652720"/>
    </source>
</evidence>
<dbReference type="Gene3D" id="3.60.15.10">
    <property type="entry name" value="Ribonuclease Z/Hydroxyacylglutathione hydrolase-like"/>
    <property type="match status" value="1"/>
</dbReference>
<feature type="domain" description="Metallo-beta-lactamase" evidence="1">
    <location>
        <begin position="33"/>
        <end position="253"/>
    </location>
</feature>
<evidence type="ECO:0000313" key="3">
    <source>
        <dbReference type="EMBL" id="GGP30638.1"/>
    </source>
</evidence>
<dbReference type="EMBL" id="BMLZ01000033">
    <property type="protein sequence ID" value="GGP30638.1"/>
    <property type="molecule type" value="Genomic_DNA"/>
</dbReference>
<dbReference type="GO" id="GO:0016787">
    <property type="term" value="F:hydrolase activity"/>
    <property type="evidence" value="ECO:0007669"/>
    <property type="project" value="UniProtKB-KW"/>
</dbReference>
<dbReference type="Proteomes" id="UP000652720">
    <property type="component" value="Unassembled WGS sequence"/>
</dbReference>
<proteinExistence type="predicted"/>
<dbReference type="GeneID" id="59166539"/>
<reference evidence="2" key="2">
    <citation type="journal article" date="2014" name="Int. J. Syst. Evol. Microbiol.">
        <title>Complete genome sequence of Corynebacterium casei LMG S-19264T (=DSM 44701T), isolated from a smear-ripened cheese.</title>
        <authorList>
            <consortium name="US DOE Joint Genome Institute (JGI-PGF)"/>
            <person name="Walter F."/>
            <person name="Albersmeier A."/>
            <person name="Kalinowski J."/>
            <person name="Ruckert C."/>
        </authorList>
    </citation>
    <scope>NUCLEOTIDE SEQUENCE</scope>
    <source>
        <strain evidence="2">CGMCC 1.8885</strain>
    </source>
</reference>